<feature type="signal peptide" evidence="2">
    <location>
        <begin position="1"/>
        <end position="28"/>
    </location>
</feature>
<dbReference type="InterPro" id="IPR042217">
    <property type="entry name" value="T4SS_VirB10/TrbI"/>
</dbReference>
<evidence type="ECO:0000256" key="1">
    <source>
        <dbReference type="SAM" id="MobiDB-lite"/>
    </source>
</evidence>
<comment type="caution">
    <text evidence="3">The sequence shown here is derived from an EMBL/GenBank/DDBJ whole genome shotgun (WGS) entry which is preliminary data.</text>
</comment>
<feature type="region of interest" description="Disordered" evidence="1">
    <location>
        <begin position="373"/>
        <end position="398"/>
    </location>
</feature>
<accession>A0A8J7P9Y7</accession>
<sequence length="398" mass="41930">MPLPVIRYLCTCGLALSLSINAPLAALAADTPTEGTTPSVLRSTVTQTEVKHPQGPTVNAGDVREVPTDTTLEMYLSTEIAADANAKGDEFFGKISKDVLVDGQLVIPKGTKVHGVLSTVEGPKRAGRNGYINARFDYLITPDGREVKIEGNSTTRDSKVKAAAKVVGRAAGYTAVGGVVGTVIVLQFGGLAAAAASHGYTLAGGAAIGGAAGLTVAMLTKGKDVLLRPGAEMHVKLSEPLTLPTMTMPDETAEDFCPPGLKVKVASMRINHHQADILTDITLTLDITNETDNTFSAFEIGLEDEQGKVFFPSPLGDSSIWSDKIKPSSHFNDKMTFSVENSKSPHKLVFFKPFSRDPLAKFTLTDAMLASGKASNKANHKGNPDSAAETHKPDSAAQ</sequence>
<dbReference type="Gene3D" id="2.40.128.260">
    <property type="entry name" value="Type IV secretion system, VirB10/TraB/TrbI"/>
    <property type="match status" value="1"/>
</dbReference>
<reference evidence="3" key="1">
    <citation type="submission" date="2021-02" db="EMBL/GenBank/DDBJ databases">
        <title>Genome-Resolved Metagenomics of a Microbial Community Performing Photosynthetic Biological Nutrient Removal.</title>
        <authorList>
            <person name="Mcdaniel E.A."/>
        </authorList>
    </citation>
    <scope>NUCLEOTIDE SEQUENCE</scope>
    <source>
        <strain evidence="3">UWPOB_OBS1</strain>
    </source>
</reference>
<protein>
    <submittedName>
        <fullName evidence="3">Uncharacterized protein</fullName>
    </submittedName>
</protein>
<feature type="compositionally biased region" description="Basic and acidic residues" evidence="1">
    <location>
        <begin position="388"/>
        <end position="398"/>
    </location>
</feature>
<dbReference type="Proteomes" id="UP000664277">
    <property type="component" value="Unassembled WGS sequence"/>
</dbReference>
<gene>
    <name evidence="3" type="ORF">J0M35_19305</name>
</gene>
<keyword evidence="2" id="KW-0732">Signal</keyword>
<feature type="chain" id="PRO_5035248296" evidence="2">
    <location>
        <begin position="29"/>
        <end position="398"/>
    </location>
</feature>
<evidence type="ECO:0000313" key="3">
    <source>
        <dbReference type="EMBL" id="MBN8662524.1"/>
    </source>
</evidence>
<dbReference type="EMBL" id="JAFLCK010000041">
    <property type="protein sequence ID" value="MBN8662524.1"/>
    <property type="molecule type" value="Genomic_DNA"/>
</dbReference>
<evidence type="ECO:0000313" key="4">
    <source>
        <dbReference type="Proteomes" id="UP000664277"/>
    </source>
</evidence>
<evidence type="ECO:0000256" key="2">
    <source>
        <dbReference type="SAM" id="SignalP"/>
    </source>
</evidence>
<organism evidence="3 4">
    <name type="scientific">Candidatus Obscuribacter phosphatis</name>
    <dbReference type="NCBI Taxonomy" id="1906157"/>
    <lineage>
        <taxon>Bacteria</taxon>
        <taxon>Bacillati</taxon>
        <taxon>Candidatus Melainabacteria</taxon>
        <taxon>Candidatus Obscuribacterales</taxon>
        <taxon>Candidatus Obscuribacteraceae</taxon>
        <taxon>Candidatus Obscuribacter</taxon>
    </lineage>
</organism>
<dbReference type="AlphaFoldDB" id="A0A8J7P9Y7"/>
<proteinExistence type="predicted"/>
<name>A0A8J7P9Y7_9BACT</name>